<dbReference type="PANTHER" id="PTHR24171">
    <property type="entry name" value="ANKYRIN REPEAT DOMAIN-CONTAINING PROTEIN 39-RELATED"/>
    <property type="match status" value="1"/>
</dbReference>
<feature type="repeat" description="ANK" evidence="3">
    <location>
        <begin position="41"/>
        <end position="73"/>
    </location>
</feature>
<dbReference type="PANTHER" id="PTHR24171:SF10">
    <property type="entry name" value="ANKYRIN REPEAT DOMAIN-CONTAINING PROTEIN 29-LIKE"/>
    <property type="match status" value="1"/>
</dbReference>
<keyword evidence="2 3" id="KW-0040">ANK repeat</keyword>
<evidence type="ECO:0000256" key="2">
    <source>
        <dbReference type="ARBA" id="ARBA00023043"/>
    </source>
</evidence>
<evidence type="ECO:0000313" key="5">
    <source>
        <dbReference type="Proteomes" id="UP001497623"/>
    </source>
</evidence>
<comment type="caution">
    <text evidence="4">The sequence shown here is derived from an EMBL/GenBank/DDBJ whole genome shotgun (WGS) entry which is preliminary data.</text>
</comment>
<dbReference type="PROSITE" id="PS50297">
    <property type="entry name" value="ANK_REP_REGION"/>
    <property type="match status" value="1"/>
</dbReference>
<evidence type="ECO:0000256" key="3">
    <source>
        <dbReference type="PROSITE-ProRule" id="PRU00023"/>
    </source>
</evidence>
<name>A0AAV2PVH9_MEGNR</name>
<protein>
    <submittedName>
        <fullName evidence="4">Uncharacterized protein</fullName>
    </submittedName>
</protein>
<dbReference type="Gene3D" id="1.25.40.20">
    <property type="entry name" value="Ankyrin repeat-containing domain"/>
    <property type="match status" value="1"/>
</dbReference>
<accession>A0AAV2PVH9</accession>
<dbReference type="SMART" id="SM00248">
    <property type="entry name" value="ANK"/>
    <property type="match status" value="2"/>
</dbReference>
<dbReference type="AlphaFoldDB" id="A0AAV2PVH9"/>
<evidence type="ECO:0000256" key="1">
    <source>
        <dbReference type="ARBA" id="ARBA00022737"/>
    </source>
</evidence>
<gene>
    <name evidence="4" type="ORF">MNOR_LOCUS4763</name>
</gene>
<feature type="repeat" description="ANK" evidence="3">
    <location>
        <begin position="74"/>
        <end position="106"/>
    </location>
</feature>
<evidence type="ECO:0000313" key="4">
    <source>
        <dbReference type="EMBL" id="CAL4065435.1"/>
    </source>
</evidence>
<dbReference type="Pfam" id="PF12796">
    <property type="entry name" value="Ank_2"/>
    <property type="match status" value="1"/>
</dbReference>
<keyword evidence="1" id="KW-0677">Repeat</keyword>
<dbReference type="Proteomes" id="UP001497623">
    <property type="component" value="Unassembled WGS sequence"/>
</dbReference>
<feature type="non-terminal residue" evidence="4">
    <location>
        <position position="112"/>
    </location>
</feature>
<organism evidence="4 5">
    <name type="scientific">Meganyctiphanes norvegica</name>
    <name type="common">Northern krill</name>
    <name type="synonym">Thysanopoda norvegica</name>
    <dbReference type="NCBI Taxonomy" id="48144"/>
    <lineage>
        <taxon>Eukaryota</taxon>
        <taxon>Metazoa</taxon>
        <taxon>Ecdysozoa</taxon>
        <taxon>Arthropoda</taxon>
        <taxon>Crustacea</taxon>
        <taxon>Multicrustacea</taxon>
        <taxon>Malacostraca</taxon>
        <taxon>Eumalacostraca</taxon>
        <taxon>Eucarida</taxon>
        <taxon>Euphausiacea</taxon>
        <taxon>Euphausiidae</taxon>
        <taxon>Meganyctiphanes</taxon>
    </lineage>
</organism>
<sequence length="112" mass="12445">MKEDYHSKNKTSAPPPLMQIARSRSDIITTKTTSINRAGCYCETPLWEASNNNNSEIVQILLANNVDVNKADKWGRTPLYIASEEGHSKIAQLLLANNADVNKAEENVLQSM</sequence>
<proteinExistence type="predicted"/>
<dbReference type="PROSITE" id="PS50088">
    <property type="entry name" value="ANK_REPEAT"/>
    <property type="match status" value="2"/>
</dbReference>
<dbReference type="InterPro" id="IPR036770">
    <property type="entry name" value="Ankyrin_rpt-contain_sf"/>
</dbReference>
<reference evidence="4 5" key="1">
    <citation type="submission" date="2024-05" db="EMBL/GenBank/DDBJ databases">
        <authorList>
            <person name="Wallberg A."/>
        </authorList>
    </citation>
    <scope>NUCLEOTIDE SEQUENCE [LARGE SCALE GENOMIC DNA]</scope>
</reference>
<dbReference type="SUPFAM" id="SSF48403">
    <property type="entry name" value="Ankyrin repeat"/>
    <property type="match status" value="1"/>
</dbReference>
<keyword evidence="5" id="KW-1185">Reference proteome</keyword>
<dbReference type="EMBL" id="CAXKWB010001776">
    <property type="protein sequence ID" value="CAL4065435.1"/>
    <property type="molecule type" value="Genomic_DNA"/>
</dbReference>
<dbReference type="InterPro" id="IPR002110">
    <property type="entry name" value="Ankyrin_rpt"/>
</dbReference>